<keyword evidence="7" id="KW-0472">Membrane</keyword>
<dbReference type="SUPFAM" id="SSF55781">
    <property type="entry name" value="GAF domain-like"/>
    <property type="match status" value="1"/>
</dbReference>
<evidence type="ECO:0000256" key="5">
    <source>
        <dbReference type="ARBA" id="ARBA00022777"/>
    </source>
</evidence>
<accession>A0A538TII3</accession>
<dbReference type="AlphaFoldDB" id="A0A538TII3"/>
<dbReference type="PRINTS" id="PR00344">
    <property type="entry name" value="BCTRLSENSOR"/>
</dbReference>
<dbReference type="InterPro" id="IPR036890">
    <property type="entry name" value="HATPase_C_sf"/>
</dbReference>
<feature type="transmembrane region" description="Helical" evidence="7">
    <location>
        <begin position="12"/>
        <end position="31"/>
    </location>
</feature>
<dbReference type="InterPro" id="IPR004358">
    <property type="entry name" value="Sig_transdc_His_kin-like_C"/>
</dbReference>
<keyword evidence="4" id="KW-0808">Transferase</keyword>
<feature type="coiled-coil region" evidence="6">
    <location>
        <begin position="365"/>
        <end position="392"/>
    </location>
</feature>
<dbReference type="NCBIfam" id="TIGR00229">
    <property type="entry name" value="sensory_box"/>
    <property type="match status" value="1"/>
</dbReference>
<dbReference type="Proteomes" id="UP000317691">
    <property type="component" value="Unassembled WGS sequence"/>
</dbReference>
<dbReference type="Gene3D" id="3.30.450.40">
    <property type="match status" value="1"/>
</dbReference>
<dbReference type="SUPFAM" id="SSF47384">
    <property type="entry name" value="Homodimeric domain of signal transducing histidine kinase"/>
    <property type="match status" value="1"/>
</dbReference>
<evidence type="ECO:0000256" key="7">
    <source>
        <dbReference type="SAM" id="Phobius"/>
    </source>
</evidence>
<keyword evidence="7" id="KW-1133">Transmembrane helix</keyword>
<dbReference type="Gene3D" id="3.30.565.10">
    <property type="entry name" value="Histidine kinase-like ATPase, C-terminal domain"/>
    <property type="match status" value="1"/>
</dbReference>
<evidence type="ECO:0000313" key="10">
    <source>
        <dbReference type="EMBL" id="TMQ63441.1"/>
    </source>
</evidence>
<dbReference type="SMART" id="SM00065">
    <property type="entry name" value="GAF"/>
    <property type="match status" value="1"/>
</dbReference>
<evidence type="ECO:0000259" key="8">
    <source>
        <dbReference type="PROSITE" id="PS50109"/>
    </source>
</evidence>
<dbReference type="GO" id="GO:0000155">
    <property type="term" value="F:phosphorelay sensor kinase activity"/>
    <property type="evidence" value="ECO:0007669"/>
    <property type="project" value="InterPro"/>
</dbReference>
<dbReference type="Gene3D" id="1.10.287.130">
    <property type="match status" value="1"/>
</dbReference>
<dbReference type="InterPro" id="IPR000014">
    <property type="entry name" value="PAS"/>
</dbReference>
<dbReference type="SUPFAM" id="SSF55785">
    <property type="entry name" value="PYP-like sensor domain (PAS domain)"/>
    <property type="match status" value="1"/>
</dbReference>
<proteinExistence type="predicted"/>
<dbReference type="InterPro" id="IPR000700">
    <property type="entry name" value="PAS-assoc_C"/>
</dbReference>
<dbReference type="SUPFAM" id="SSF55874">
    <property type="entry name" value="ATPase domain of HSP90 chaperone/DNA topoisomerase II/histidine kinase"/>
    <property type="match status" value="1"/>
</dbReference>
<feature type="domain" description="Histidine kinase" evidence="8">
    <location>
        <begin position="392"/>
        <end position="612"/>
    </location>
</feature>
<dbReference type="SMART" id="SM00388">
    <property type="entry name" value="HisKA"/>
    <property type="match status" value="1"/>
</dbReference>
<dbReference type="FunFam" id="3.30.565.10:FF:000010">
    <property type="entry name" value="Sensor histidine kinase RcsC"/>
    <property type="match status" value="1"/>
</dbReference>
<gene>
    <name evidence="10" type="ORF">E6K79_10205</name>
</gene>
<dbReference type="SMART" id="SM00387">
    <property type="entry name" value="HATPase_c"/>
    <property type="match status" value="1"/>
</dbReference>
<sequence length="619" mass="67262">MPSRTAQIRSAAIGDASVALLLCACAVTATWSLGAPWIGFLAAPVLAALALTRYRGRRAEIERIHALQAQLSIYRVAEMMSRADTEEELIRQGLDEIAKGTGLPHWAIYLHRAGRGEFAVAATRGLPEGSEAELLPDAVGPDARSPASRAAWLGEMQIVRDPDAVPEWRFPTMTNGLGPRPVVVSIPLADQGDLPAVLQCFLPSGSALDSERGALLRWIGAQFLTGLKRLRLEHRDQLLASYMMSTGEILLGLDLLGEITHANAAAERALGAASGALVGTRLDQLAVLTSPETSGATLFDLARSAGEFSGVVWLLRTDGTRFPAEVRLSAAFDRRNALKAMVLVGRDVTDRHEQERELRGRTEELALVNRKLQGVNRELEEAQQLQNDYLANTSHELRTPLNAVIGFATLLEQGVHKTPEEGREFARSIREAAEHLLGVINDLLDLAKVAAGRFELRLIAGDLRPAVQSALEAVRPLAAQKGLNLLVDIPIEPLDVTLDPARLRQVLLNLLGNAVKFTEKGEVRIRAWRDEATEEARVLIEDTGIGIAPEHRSRLFRKFSQVDSSYRRRHSGTGLGLVITQALLKNMGGTISVESEGIDQGTRVTLAFPALIGSRDEVP</sequence>
<dbReference type="InterPro" id="IPR005467">
    <property type="entry name" value="His_kinase_dom"/>
</dbReference>
<dbReference type="Pfam" id="PF00512">
    <property type="entry name" value="HisKA"/>
    <property type="match status" value="1"/>
</dbReference>
<comment type="catalytic activity">
    <reaction evidence="1">
        <text>ATP + protein L-histidine = ADP + protein N-phospho-L-histidine.</text>
        <dbReference type="EC" id="2.7.13.3"/>
    </reaction>
</comment>
<evidence type="ECO:0000256" key="3">
    <source>
        <dbReference type="ARBA" id="ARBA00022553"/>
    </source>
</evidence>
<dbReference type="Pfam" id="PF02518">
    <property type="entry name" value="HATPase_c"/>
    <property type="match status" value="1"/>
</dbReference>
<protein>
    <recommendedName>
        <fullName evidence="2">histidine kinase</fullName>
        <ecNumber evidence="2">2.7.13.3</ecNumber>
    </recommendedName>
</protein>
<dbReference type="EC" id="2.7.13.3" evidence="2"/>
<dbReference type="InterPro" id="IPR029016">
    <property type="entry name" value="GAF-like_dom_sf"/>
</dbReference>
<dbReference type="PROSITE" id="PS50113">
    <property type="entry name" value="PAC"/>
    <property type="match status" value="1"/>
</dbReference>
<keyword evidence="5" id="KW-0418">Kinase</keyword>
<dbReference type="InterPro" id="IPR035965">
    <property type="entry name" value="PAS-like_dom_sf"/>
</dbReference>
<dbReference type="PANTHER" id="PTHR43047">
    <property type="entry name" value="TWO-COMPONENT HISTIDINE PROTEIN KINASE"/>
    <property type="match status" value="1"/>
</dbReference>
<dbReference type="CDD" id="cd16922">
    <property type="entry name" value="HATPase_EvgS-ArcB-TorS-like"/>
    <property type="match status" value="1"/>
</dbReference>
<reference evidence="10 11" key="1">
    <citation type="journal article" date="2019" name="Nat. Microbiol.">
        <title>Mediterranean grassland soil C-N compound turnover is dependent on rainfall and depth, and is mediated by genomically divergent microorganisms.</title>
        <authorList>
            <person name="Diamond S."/>
            <person name="Andeer P.F."/>
            <person name="Li Z."/>
            <person name="Crits-Christoph A."/>
            <person name="Burstein D."/>
            <person name="Anantharaman K."/>
            <person name="Lane K.R."/>
            <person name="Thomas B.C."/>
            <person name="Pan C."/>
            <person name="Northen T.R."/>
            <person name="Banfield J.F."/>
        </authorList>
    </citation>
    <scope>NUCLEOTIDE SEQUENCE [LARGE SCALE GENOMIC DNA]</scope>
    <source>
        <strain evidence="10">WS_9</strain>
    </source>
</reference>
<evidence type="ECO:0000313" key="11">
    <source>
        <dbReference type="Proteomes" id="UP000317691"/>
    </source>
</evidence>
<keyword evidence="3" id="KW-0597">Phosphoprotein</keyword>
<evidence type="ECO:0000256" key="2">
    <source>
        <dbReference type="ARBA" id="ARBA00012438"/>
    </source>
</evidence>
<organism evidence="10 11">
    <name type="scientific">Eiseniibacteriota bacterium</name>
    <dbReference type="NCBI Taxonomy" id="2212470"/>
    <lineage>
        <taxon>Bacteria</taxon>
        <taxon>Candidatus Eiseniibacteriota</taxon>
    </lineage>
</organism>
<keyword evidence="7" id="KW-0812">Transmembrane</keyword>
<evidence type="ECO:0000259" key="9">
    <source>
        <dbReference type="PROSITE" id="PS50113"/>
    </source>
</evidence>
<dbReference type="InterPro" id="IPR003594">
    <property type="entry name" value="HATPase_dom"/>
</dbReference>
<dbReference type="InterPro" id="IPR036097">
    <property type="entry name" value="HisK_dim/P_sf"/>
</dbReference>
<dbReference type="Pfam" id="PF13426">
    <property type="entry name" value="PAS_9"/>
    <property type="match status" value="1"/>
</dbReference>
<name>A0A538TII3_UNCEI</name>
<dbReference type="PROSITE" id="PS50109">
    <property type="entry name" value="HIS_KIN"/>
    <property type="match status" value="1"/>
</dbReference>
<evidence type="ECO:0000256" key="4">
    <source>
        <dbReference type="ARBA" id="ARBA00022679"/>
    </source>
</evidence>
<dbReference type="InterPro" id="IPR003018">
    <property type="entry name" value="GAF"/>
</dbReference>
<dbReference type="CDD" id="cd00082">
    <property type="entry name" value="HisKA"/>
    <property type="match status" value="1"/>
</dbReference>
<keyword evidence="6" id="KW-0175">Coiled coil</keyword>
<evidence type="ECO:0000256" key="1">
    <source>
        <dbReference type="ARBA" id="ARBA00000085"/>
    </source>
</evidence>
<comment type="caution">
    <text evidence="10">The sequence shown here is derived from an EMBL/GenBank/DDBJ whole genome shotgun (WGS) entry which is preliminary data.</text>
</comment>
<evidence type="ECO:0000256" key="6">
    <source>
        <dbReference type="SAM" id="Coils"/>
    </source>
</evidence>
<dbReference type="Gene3D" id="3.30.450.20">
    <property type="entry name" value="PAS domain"/>
    <property type="match status" value="1"/>
</dbReference>
<dbReference type="EMBL" id="VBOZ01000031">
    <property type="protein sequence ID" value="TMQ63441.1"/>
    <property type="molecule type" value="Genomic_DNA"/>
</dbReference>
<dbReference type="InterPro" id="IPR003661">
    <property type="entry name" value="HisK_dim/P_dom"/>
</dbReference>
<feature type="domain" description="PAC" evidence="9">
    <location>
        <begin position="308"/>
        <end position="360"/>
    </location>
</feature>